<dbReference type="PANTHER" id="PTHR35175">
    <property type="entry name" value="DUF1289 DOMAIN-CONTAINING PROTEIN"/>
    <property type="match status" value="1"/>
</dbReference>
<dbReference type="EMBL" id="JACRJB010000053">
    <property type="protein sequence ID" value="MBI5131489.1"/>
    <property type="molecule type" value="Genomic_DNA"/>
</dbReference>
<evidence type="ECO:0000256" key="1">
    <source>
        <dbReference type="SAM" id="MobiDB-lite"/>
    </source>
</evidence>
<dbReference type="AlphaFoldDB" id="A0A933S1S1"/>
<sequence length="68" mass="8029">MSLPSPCVDICQFDRRKDMCTGCFRTTDEIRRWRKMTDHRRREILSDRRRREAKLSKRAASALGSDGV</sequence>
<evidence type="ECO:0000313" key="3">
    <source>
        <dbReference type="Proteomes" id="UP000782519"/>
    </source>
</evidence>
<proteinExistence type="predicted"/>
<dbReference type="Pfam" id="PF06945">
    <property type="entry name" value="DUF1289"/>
    <property type="match status" value="1"/>
</dbReference>
<dbReference type="InterPro" id="IPR010710">
    <property type="entry name" value="DUF1289"/>
</dbReference>
<name>A0A933S1S1_RHOPL</name>
<dbReference type="Proteomes" id="UP000782519">
    <property type="component" value="Unassembled WGS sequence"/>
</dbReference>
<gene>
    <name evidence="2" type="ORF">HZA66_18790</name>
</gene>
<feature type="region of interest" description="Disordered" evidence="1">
    <location>
        <begin position="49"/>
        <end position="68"/>
    </location>
</feature>
<reference evidence="2" key="1">
    <citation type="submission" date="2020-07" db="EMBL/GenBank/DDBJ databases">
        <title>Huge and variable diversity of episymbiotic CPR bacteria and DPANN archaea in groundwater ecosystems.</title>
        <authorList>
            <person name="He C.Y."/>
            <person name="Keren R."/>
            <person name="Whittaker M."/>
            <person name="Farag I.F."/>
            <person name="Doudna J."/>
            <person name="Cate J.H.D."/>
            <person name="Banfield J.F."/>
        </authorList>
    </citation>
    <scope>NUCLEOTIDE SEQUENCE</scope>
    <source>
        <strain evidence="2">NC_groundwater_1818_Pr3_B-0.1um_66_35</strain>
    </source>
</reference>
<protein>
    <submittedName>
        <fullName evidence="2">DUF1289 domain-containing protein</fullName>
    </submittedName>
</protein>
<accession>A0A933S1S1</accession>
<organism evidence="2 3">
    <name type="scientific">Rhodopseudomonas palustris</name>
    <dbReference type="NCBI Taxonomy" id="1076"/>
    <lineage>
        <taxon>Bacteria</taxon>
        <taxon>Pseudomonadati</taxon>
        <taxon>Pseudomonadota</taxon>
        <taxon>Alphaproteobacteria</taxon>
        <taxon>Hyphomicrobiales</taxon>
        <taxon>Nitrobacteraceae</taxon>
        <taxon>Rhodopseudomonas</taxon>
    </lineage>
</organism>
<comment type="caution">
    <text evidence="2">The sequence shown here is derived from an EMBL/GenBank/DDBJ whole genome shotgun (WGS) entry which is preliminary data.</text>
</comment>
<evidence type="ECO:0000313" key="2">
    <source>
        <dbReference type="EMBL" id="MBI5131489.1"/>
    </source>
</evidence>
<dbReference type="PANTHER" id="PTHR35175:SF2">
    <property type="entry name" value="DUF1289 DOMAIN-CONTAINING PROTEIN"/>
    <property type="match status" value="1"/>
</dbReference>